<keyword evidence="2" id="KW-1185">Reference proteome</keyword>
<comment type="caution">
    <text evidence="1">The sequence shown here is derived from an EMBL/GenBank/DDBJ whole genome shotgun (WGS) entry which is preliminary data.</text>
</comment>
<feature type="non-terminal residue" evidence="1">
    <location>
        <position position="1"/>
    </location>
</feature>
<sequence length="121" mass="13580">KILKALAKLEFDDDGKVIGKMPYIPPPSVWAAIAILEEASTKSLSTRVPKQGSKAGYPASLQTAEFVNFDLERYIMGQRPRLGSIREKNDFGDEEWRAVNMCEPVNLITQIPIPQLDENFD</sequence>
<evidence type="ECO:0000313" key="1">
    <source>
        <dbReference type="EMBL" id="KAL0465870.1"/>
    </source>
</evidence>
<dbReference type="Proteomes" id="UP001451303">
    <property type="component" value="Unassembled WGS sequence"/>
</dbReference>
<evidence type="ECO:0000313" key="2">
    <source>
        <dbReference type="Proteomes" id="UP001451303"/>
    </source>
</evidence>
<reference evidence="1 2" key="1">
    <citation type="submission" date="2023-09" db="EMBL/GenBank/DDBJ databases">
        <title>Multi-omics analysis of a traditional fermented food reveals byproduct-associated fungal strains for waste-to-food upcycling.</title>
        <authorList>
            <consortium name="Lawrence Berkeley National Laboratory"/>
            <person name="Rekdal V.M."/>
            <person name="Villalobos-Escobedo J.M."/>
            <person name="Rodriguez-Valeron N."/>
            <person name="Garcia M.O."/>
            <person name="Vasquez D.P."/>
            <person name="Damayanti I."/>
            <person name="Sorensen P.M."/>
            <person name="Baidoo E.E."/>
            <person name="De Carvalho A.C."/>
            <person name="Riley R."/>
            <person name="Lipzen A."/>
            <person name="He G."/>
            <person name="Yan M."/>
            <person name="Haridas S."/>
            <person name="Daum C."/>
            <person name="Yoshinaga Y."/>
            <person name="Ng V."/>
            <person name="Grigoriev I.V."/>
            <person name="Munk R."/>
            <person name="Nuraida L."/>
            <person name="Wijaya C.H."/>
            <person name="Morales P.-C."/>
            <person name="Keasling J.D."/>
        </authorList>
    </citation>
    <scope>NUCLEOTIDE SEQUENCE [LARGE SCALE GENOMIC DNA]</scope>
    <source>
        <strain evidence="1 2">FGSC 2613</strain>
    </source>
</reference>
<name>A0ABR3CZJ2_NEUIN</name>
<protein>
    <submittedName>
        <fullName evidence="1">Uncharacterized protein</fullName>
    </submittedName>
</protein>
<dbReference type="EMBL" id="JAVLET010000015">
    <property type="protein sequence ID" value="KAL0465870.1"/>
    <property type="molecule type" value="Genomic_DNA"/>
</dbReference>
<feature type="non-terminal residue" evidence="1">
    <location>
        <position position="121"/>
    </location>
</feature>
<proteinExistence type="predicted"/>
<accession>A0ABR3CZJ2</accession>
<gene>
    <name evidence="1" type="ORF">QR685DRAFT_407467</name>
</gene>
<organism evidence="1 2">
    <name type="scientific">Neurospora intermedia</name>
    <dbReference type="NCBI Taxonomy" id="5142"/>
    <lineage>
        <taxon>Eukaryota</taxon>
        <taxon>Fungi</taxon>
        <taxon>Dikarya</taxon>
        <taxon>Ascomycota</taxon>
        <taxon>Pezizomycotina</taxon>
        <taxon>Sordariomycetes</taxon>
        <taxon>Sordariomycetidae</taxon>
        <taxon>Sordariales</taxon>
        <taxon>Sordariaceae</taxon>
        <taxon>Neurospora</taxon>
    </lineage>
</organism>